<evidence type="ECO:0000256" key="4">
    <source>
        <dbReference type="ARBA" id="ARBA00023026"/>
    </source>
</evidence>
<feature type="domain" description="AMP-dependent synthetase/ligase" evidence="5">
    <location>
        <begin position="30"/>
        <end position="204"/>
    </location>
</feature>
<keyword evidence="7" id="KW-1185">Reference proteome</keyword>
<accession>A0ABQ1B615</accession>
<dbReference type="SUPFAM" id="SSF56801">
    <property type="entry name" value="Acetyl-CoA synthetase-like"/>
    <property type="match status" value="1"/>
</dbReference>
<proteinExistence type="predicted"/>
<dbReference type="PANTHER" id="PTHR45527">
    <property type="entry name" value="NONRIBOSOMAL PEPTIDE SYNTHETASE"/>
    <property type="match status" value="1"/>
</dbReference>
<dbReference type="InterPro" id="IPR042099">
    <property type="entry name" value="ANL_N_sf"/>
</dbReference>
<evidence type="ECO:0000256" key="2">
    <source>
        <dbReference type="ARBA" id="ARBA00022553"/>
    </source>
</evidence>
<comment type="caution">
    <text evidence="6">The sequence shown here is derived from an EMBL/GenBank/DDBJ whole genome shotgun (WGS) entry which is preliminary data.</text>
</comment>
<evidence type="ECO:0000313" key="6">
    <source>
        <dbReference type="EMBL" id="GFF94431.1"/>
    </source>
</evidence>
<keyword evidence="4" id="KW-0843">Virulence</keyword>
<dbReference type="InterPro" id="IPR000873">
    <property type="entry name" value="AMP-dep_synth/lig_dom"/>
</dbReference>
<protein>
    <recommendedName>
        <fullName evidence="5">AMP-dependent synthetase/ligase domain-containing protein</fullName>
    </recommendedName>
</protein>
<keyword evidence="3" id="KW-0436">Ligase</keyword>
<sequence length="216" mass="22972">MTASPKDIAVLKAWNRTAPDNAGTCVHTLLDRQCRGQPEAAAVCSASGTLSYGELAQLSSQLAVHLTNKHSQWTTVAMLAVSKAGAAFVLPSPSYPSPRLQEICTLVRADLILYSQQHTAKAQHLASAVVSVDAEDGHNWRSHLVDQLRSTVQPSNALYAAFTSGSSGKPKGIVTQHDSLCTSALVYIKAGGLNAQMRALQFSSLVNRAVSFCILN</sequence>
<dbReference type="PANTHER" id="PTHR45527:SF3">
    <property type="entry name" value="SIDEROPHORE SYNTHETASE (EUROFUNG)"/>
    <property type="match status" value="1"/>
</dbReference>
<dbReference type="Proteomes" id="UP000465220">
    <property type="component" value="Unassembled WGS sequence"/>
</dbReference>
<evidence type="ECO:0000256" key="1">
    <source>
        <dbReference type="ARBA" id="ARBA00022450"/>
    </source>
</evidence>
<reference evidence="6 7" key="1">
    <citation type="submission" date="2020-01" db="EMBL/GenBank/DDBJ databases">
        <title>Draft genome sequence of Aspergillus lentulus IFM 60648.</title>
        <authorList>
            <person name="Takahashi H."/>
            <person name="Yaguchi T."/>
        </authorList>
    </citation>
    <scope>NUCLEOTIDE SEQUENCE [LARGE SCALE GENOMIC DNA]</scope>
    <source>
        <strain evidence="6 7">IFM 60648</strain>
    </source>
</reference>
<gene>
    <name evidence="6" type="ORF">IFM60648_10404</name>
</gene>
<organism evidence="6 7">
    <name type="scientific">Aspergillus lentulus</name>
    <dbReference type="NCBI Taxonomy" id="293939"/>
    <lineage>
        <taxon>Eukaryota</taxon>
        <taxon>Fungi</taxon>
        <taxon>Dikarya</taxon>
        <taxon>Ascomycota</taxon>
        <taxon>Pezizomycotina</taxon>
        <taxon>Eurotiomycetes</taxon>
        <taxon>Eurotiomycetidae</taxon>
        <taxon>Eurotiales</taxon>
        <taxon>Aspergillaceae</taxon>
        <taxon>Aspergillus</taxon>
        <taxon>Aspergillus subgen. Fumigati</taxon>
    </lineage>
</organism>
<name>A0ABQ1B615_ASPLE</name>
<keyword evidence="1" id="KW-0596">Phosphopantetheine</keyword>
<keyword evidence="2" id="KW-0597">Phosphoprotein</keyword>
<evidence type="ECO:0000313" key="7">
    <source>
        <dbReference type="Proteomes" id="UP000465220"/>
    </source>
</evidence>
<dbReference type="Gene3D" id="3.40.50.12780">
    <property type="entry name" value="N-terminal domain of ligase-like"/>
    <property type="match status" value="1"/>
</dbReference>
<evidence type="ECO:0000256" key="3">
    <source>
        <dbReference type="ARBA" id="ARBA00022598"/>
    </source>
</evidence>
<evidence type="ECO:0000259" key="5">
    <source>
        <dbReference type="Pfam" id="PF00501"/>
    </source>
</evidence>
<dbReference type="Pfam" id="PF00501">
    <property type="entry name" value="AMP-binding"/>
    <property type="match status" value="1"/>
</dbReference>
<dbReference type="EMBL" id="BLKI01000147">
    <property type="protein sequence ID" value="GFF94431.1"/>
    <property type="molecule type" value="Genomic_DNA"/>
</dbReference>